<dbReference type="CDD" id="cd01960">
    <property type="entry name" value="nsLTP1"/>
    <property type="match status" value="1"/>
</dbReference>
<protein>
    <recommendedName>
        <fullName evidence="4">Non-specific lipid-transfer protein</fullName>
    </recommendedName>
</protein>
<comment type="caution">
    <text evidence="7">The sequence shown here is derived from an EMBL/GenBank/DDBJ whole genome shotgun (WGS) entry which is preliminary data.</text>
</comment>
<dbReference type="EMBL" id="ASHM01010219">
    <property type="protein sequence ID" value="PNX92038.1"/>
    <property type="molecule type" value="Genomic_DNA"/>
</dbReference>
<organism evidence="7 8">
    <name type="scientific">Trifolium pratense</name>
    <name type="common">Red clover</name>
    <dbReference type="NCBI Taxonomy" id="57577"/>
    <lineage>
        <taxon>Eukaryota</taxon>
        <taxon>Viridiplantae</taxon>
        <taxon>Streptophyta</taxon>
        <taxon>Embryophyta</taxon>
        <taxon>Tracheophyta</taxon>
        <taxon>Spermatophyta</taxon>
        <taxon>Magnoliopsida</taxon>
        <taxon>eudicotyledons</taxon>
        <taxon>Gunneridae</taxon>
        <taxon>Pentapetalae</taxon>
        <taxon>rosids</taxon>
        <taxon>fabids</taxon>
        <taxon>Fabales</taxon>
        <taxon>Fabaceae</taxon>
        <taxon>Papilionoideae</taxon>
        <taxon>50 kb inversion clade</taxon>
        <taxon>NPAAA clade</taxon>
        <taxon>Hologalegina</taxon>
        <taxon>IRL clade</taxon>
        <taxon>Trifolieae</taxon>
        <taxon>Trifolium</taxon>
    </lineage>
</organism>
<keyword evidence="4" id="KW-0446">Lipid-binding</keyword>
<feature type="signal peptide" evidence="5">
    <location>
        <begin position="1"/>
        <end position="23"/>
    </location>
</feature>
<gene>
    <name evidence="7" type="ORF">L195_g015168</name>
</gene>
<comment type="function">
    <text evidence="4">Plant non-specific lipid-transfer proteins transfer phospholipids as well as galactolipids across membranes. May play a role in wax or cutin deposition in the cell walls of expanding epidermal cells and certain secretory tissues.</text>
</comment>
<name>A0A2K3MMM2_TRIPR</name>
<sequence length="113" mass="12236">MKKLIAIPTFLVLLLLIVEQGNAFDCEEAKTSLFPCGIFLIGADTEPSTTCCSGVNNLKSSTPTVADRRAACECLKEAASHFPNIREDLAASLPQLCCVDINFTINKNINCKK</sequence>
<dbReference type="PRINTS" id="PR00382">
    <property type="entry name" value="LIPIDTRNSFER"/>
</dbReference>
<keyword evidence="4" id="KW-0813">Transport</keyword>
<dbReference type="InterPro" id="IPR036312">
    <property type="entry name" value="Bifun_inhib/LTP/seed_sf"/>
</dbReference>
<accession>A0A2K3MMM2</accession>
<dbReference type="InterPro" id="IPR016140">
    <property type="entry name" value="Bifunc_inhib/LTP/seed_store"/>
</dbReference>
<feature type="domain" description="Bifunctional inhibitor/plant lipid transfer protein/seed storage helical" evidence="6">
    <location>
        <begin position="26"/>
        <end position="111"/>
    </location>
</feature>
<comment type="similarity">
    <text evidence="1 4">Belongs to the plant LTP family.</text>
</comment>
<evidence type="ECO:0000256" key="5">
    <source>
        <dbReference type="SAM" id="SignalP"/>
    </source>
</evidence>
<evidence type="ECO:0000259" key="6">
    <source>
        <dbReference type="SMART" id="SM00499"/>
    </source>
</evidence>
<evidence type="ECO:0000313" key="7">
    <source>
        <dbReference type="EMBL" id="PNX92038.1"/>
    </source>
</evidence>
<evidence type="ECO:0000313" key="8">
    <source>
        <dbReference type="Proteomes" id="UP000236291"/>
    </source>
</evidence>
<evidence type="ECO:0000256" key="4">
    <source>
        <dbReference type="RuleBase" id="RU000628"/>
    </source>
</evidence>
<dbReference type="PANTHER" id="PTHR33076">
    <property type="entry name" value="NON-SPECIFIC LIPID-TRANSFER PROTEIN 2-RELATED"/>
    <property type="match status" value="1"/>
</dbReference>
<dbReference type="AlphaFoldDB" id="A0A2K3MMM2"/>
<dbReference type="SMART" id="SM00499">
    <property type="entry name" value="AAI"/>
    <property type="match status" value="1"/>
</dbReference>
<dbReference type="InterPro" id="IPR000528">
    <property type="entry name" value="Plant_nsLTP"/>
</dbReference>
<reference evidence="7 8" key="2">
    <citation type="journal article" date="2017" name="Front. Plant Sci.">
        <title>Gene Classification and Mining of Molecular Markers Useful in Red Clover (Trifolium pratense) Breeding.</title>
        <authorList>
            <person name="Istvanek J."/>
            <person name="Dluhosova J."/>
            <person name="Dluhos P."/>
            <person name="Patkova L."/>
            <person name="Nedelnik J."/>
            <person name="Repkova J."/>
        </authorList>
    </citation>
    <scope>NUCLEOTIDE SEQUENCE [LARGE SCALE GENOMIC DNA]</scope>
    <source>
        <strain evidence="8">cv. Tatra</strain>
        <tissue evidence="7">Young leaves</tissue>
    </source>
</reference>
<dbReference type="SUPFAM" id="SSF47699">
    <property type="entry name" value="Bifunctional inhibitor/lipid-transfer protein/seed storage 2S albumin"/>
    <property type="match status" value="1"/>
</dbReference>
<dbReference type="Gene3D" id="1.10.110.10">
    <property type="entry name" value="Plant lipid-transfer and hydrophobic proteins"/>
    <property type="match status" value="1"/>
</dbReference>
<evidence type="ECO:0000256" key="3">
    <source>
        <dbReference type="ARBA" id="ARBA00023157"/>
    </source>
</evidence>
<reference evidence="7 8" key="1">
    <citation type="journal article" date="2014" name="Am. J. Bot.">
        <title>Genome assembly and annotation for red clover (Trifolium pratense; Fabaceae).</title>
        <authorList>
            <person name="Istvanek J."/>
            <person name="Jaros M."/>
            <person name="Krenek A."/>
            <person name="Repkova J."/>
        </authorList>
    </citation>
    <scope>NUCLEOTIDE SEQUENCE [LARGE SCALE GENOMIC DNA]</scope>
    <source>
        <strain evidence="8">cv. Tatra</strain>
        <tissue evidence="7">Young leaves</tissue>
    </source>
</reference>
<keyword evidence="2 5" id="KW-0732">Signal</keyword>
<dbReference type="GO" id="GO:0008289">
    <property type="term" value="F:lipid binding"/>
    <property type="evidence" value="ECO:0007669"/>
    <property type="project" value="UniProtKB-KW"/>
</dbReference>
<evidence type="ECO:0000256" key="1">
    <source>
        <dbReference type="ARBA" id="ARBA00009748"/>
    </source>
</evidence>
<evidence type="ECO:0000256" key="2">
    <source>
        <dbReference type="ARBA" id="ARBA00022729"/>
    </source>
</evidence>
<proteinExistence type="inferred from homology"/>
<dbReference type="Pfam" id="PF00234">
    <property type="entry name" value="Tryp_alpha_amyl"/>
    <property type="match status" value="1"/>
</dbReference>
<dbReference type="STRING" id="57577.A0A2K3MMM2"/>
<feature type="chain" id="PRO_5014408726" description="Non-specific lipid-transfer protein" evidence="5">
    <location>
        <begin position="24"/>
        <end position="113"/>
    </location>
</feature>
<dbReference type="Proteomes" id="UP000236291">
    <property type="component" value="Unassembled WGS sequence"/>
</dbReference>
<keyword evidence="3" id="KW-1015">Disulfide bond</keyword>
<dbReference type="GO" id="GO:0006869">
    <property type="term" value="P:lipid transport"/>
    <property type="evidence" value="ECO:0007669"/>
    <property type="project" value="InterPro"/>
</dbReference>